<evidence type="ECO:0000313" key="2">
    <source>
        <dbReference type="Proteomes" id="UP000886741"/>
    </source>
</evidence>
<evidence type="ECO:0000313" key="1">
    <source>
        <dbReference type="EMBL" id="HIS65153.1"/>
    </source>
</evidence>
<organism evidence="1 2">
    <name type="scientific">Candidatus Avoscillospira avistercoris</name>
    <dbReference type="NCBI Taxonomy" id="2840707"/>
    <lineage>
        <taxon>Bacteria</taxon>
        <taxon>Bacillati</taxon>
        <taxon>Bacillota</taxon>
        <taxon>Clostridia</taxon>
        <taxon>Eubacteriales</taxon>
        <taxon>Oscillospiraceae</taxon>
        <taxon>Oscillospiraceae incertae sedis</taxon>
        <taxon>Candidatus Avoscillospira</taxon>
    </lineage>
</organism>
<dbReference type="Proteomes" id="UP000886741">
    <property type="component" value="Unassembled WGS sequence"/>
</dbReference>
<dbReference type="AlphaFoldDB" id="A0A9D1JTW7"/>
<reference evidence="1" key="2">
    <citation type="journal article" date="2021" name="PeerJ">
        <title>Extensive microbial diversity within the chicken gut microbiome revealed by metagenomics and culture.</title>
        <authorList>
            <person name="Gilroy R."/>
            <person name="Ravi A."/>
            <person name="Getino M."/>
            <person name="Pursley I."/>
            <person name="Horton D.L."/>
            <person name="Alikhan N.F."/>
            <person name="Baker D."/>
            <person name="Gharbi K."/>
            <person name="Hall N."/>
            <person name="Watson M."/>
            <person name="Adriaenssens E.M."/>
            <person name="Foster-Nyarko E."/>
            <person name="Jarju S."/>
            <person name="Secka A."/>
            <person name="Antonio M."/>
            <person name="Oren A."/>
            <person name="Chaudhuri R.R."/>
            <person name="La Ragione R."/>
            <person name="Hildebrand F."/>
            <person name="Pallen M.J."/>
        </authorList>
    </citation>
    <scope>NUCLEOTIDE SEQUENCE</scope>
    <source>
        <strain evidence="1">ChiBcec16-1751</strain>
    </source>
</reference>
<reference evidence="1" key="1">
    <citation type="submission" date="2020-10" db="EMBL/GenBank/DDBJ databases">
        <authorList>
            <person name="Gilroy R."/>
        </authorList>
    </citation>
    <scope>NUCLEOTIDE SEQUENCE</scope>
    <source>
        <strain evidence="1">ChiBcec16-1751</strain>
    </source>
</reference>
<sequence>MSPAWYQYYGLALGLSYEETQAIRYGELLDLIACYQIKREGAKTKTRRDDILDAIMTWR</sequence>
<accession>A0A9D1JTW7</accession>
<comment type="caution">
    <text evidence="1">The sequence shown here is derived from an EMBL/GenBank/DDBJ whole genome shotgun (WGS) entry which is preliminary data.</text>
</comment>
<protein>
    <submittedName>
        <fullName evidence="1">Uncharacterized protein</fullName>
    </submittedName>
</protein>
<name>A0A9D1JTW7_9FIRM</name>
<gene>
    <name evidence="1" type="ORF">IAA83_07275</name>
</gene>
<proteinExistence type="predicted"/>
<dbReference type="EMBL" id="DVJJ01000111">
    <property type="protein sequence ID" value="HIS65153.1"/>
    <property type="molecule type" value="Genomic_DNA"/>
</dbReference>